<feature type="transmembrane region" description="Helical" evidence="13">
    <location>
        <begin position="214"/>
        <end position="236"/>
    </location>
</feature>
<feature type="transmembrane region" description="Helical" evidence="13">
    <location>
        <begin position="173"/>
        <end position="194"/>
    </location>
</feature>
<keyword evidence="2" id="KW-1003">Cell membrane</keyword>
<dbReference type="PANTHER" id="PTHR35457:SF1">
    <property type="entry name" value="HEME A SYNTHASE"/>
    <property type="match status" value="1"/>
</dbReference>
<keyword evidence="4" id="KW-0479">Metal-binding</keyword>
<dbReference type="InterPro" id="IPR003780">
    <property type="entry name" value="COX15/CtaA_fam"/>
</dbReference>
<keyword evidence="5 13" id="KW-1133">Transmembrane helix</keyword>
<dbReference type="AlphaFoldDB" id="A0A0U0WAL6"/>
<evidence type="ECO:0000256" key="5">
    <source>
        <dbReference type="ARBA" id="ARBA00022989"/>
    </source>
</evidence>
<keyword evidence="7" id="KW-0408">Iron</keyword>
<dbReference type="GO" id="GO:0046872">
    <property type="term" value="F:metal ion binding"/>
    <property type="evidence" value="ECO:0007669"/>
    <property type="project" value="UniProtKB-KW"/>
</dbReference>
<sequence length="418" mass="43343">MRLVDLLPYPSLRVQRSIAALVILTQGGIAVTGAIVRVTASGLGCPTWPQCFPGSFTPVAHAEVPRIHQAVEFGNRLISIAVVIAAALAVLAVTRARRRAEVLLYAWLMPASTVVQAVIGGITVRTGLLWWTVAIHLLTSMAMVWLSVLLYVKIGEPDAGAVHPLVARPLRALTALTGLNLAAVLVTGTLVTAAGPHAGDRSASRTVPRLKIEVATLVHAHSSLLVAYLALLVGLGSGLLAVGAARPILLRLGVLLALLVAQAAVGTAQYFTGVPAALVAVHVGVRRRPRRYGPRCENGPRPSRSRADSTASAKSRWARSRAPGSKRPHCSDGSTSCRSSSRLPTRCALAYSNSPTSTPTRAAAAANAAAPTSHTSRSGSACGSACDGLPPRKTSTVSSPRPPGCTNTPRPAACRPAA</sequence>
<feature type="transmembrane region" description="Helical" evidence="13">
    <location>
        <begin position="248"/>
        <end position="264"/>
    </location>
</feature>
<feature type="compositionally biased region" description="Low complexity" evidence="12">
    <location>
        <begin position="331"/>
        <end position="376"/>
    </location>
</feature>
<name>A0A0U0WAL6_MYCBE</name>
<feature type="region of interest" description="Disordered" evidence="12">
    <location>
        <begin position="290"/>
        <end position="418"/>
    </location>
</feature>
<evidence type="ECO:0000256" key="9">
    <source>
        <dbReference type="ARBA" id="ARBA00023136"/>
    </source>
</evidence>
<evidence type="ECO:0000256" key="1">
    <source>
        <dbReference type="ARBA" id="ARBA00004141"/>
    </source>
</evidence>
<evidence type="ECO:0000256" key="12">
    <source>
        <dbReference type="SAM" id="MobiDB-lite"/>
    </source>
</evidence>
<feature type="compositionally biased region" description="Basic residues" evidence="12">
    <location>
        <begin position="316"/>
        <end position="328"/>
    </location>
</feature>
<reference evidence="14 15" key="1">
    <citation type="submission" date="2015-03" db="EMBL/GenBank/DDBJ databases">
        <authorList>
            <person name="Murphy D."/>
        </authorList>
    </citation>
    <scope>NUCLEOTIDE SEQUENCE [LARGE SCALE GENOMIC DNA]</scope>
    <source>
        <strain evidence="14 15">DSM 44277</strain>
    </source>
</reference>
<evidence type="ECO:0000256" key="4">
    <source>
        <dbReference type="ARBA" id="ARBA00022723"/>
    </source>
</evidence>
<keyword evidence="9 13" id="KW-0472">Membrane</keyword>
<feature type="compositionally biased region" description="Polar residues" evidence="12">
    <location>
        <begin position="393"/>
        <end position="409"/>
    </location>
</feature>
<evidence type="ECO:0000256" key="6">
    <source>
        <dbReference type="ARBA" id="ARBA00023002"/>
    </source>
</evidence>
<comment type="subcellular location">
    <subcellularLocation>
        <location evidence="1">Membrane</location>
        <topology evidence="1">Multi-pass membrane protein</topology>
    </subcellularLocation>
</comment>
<dbReference type="InterPro" id="IPR050450">
    <property type="entry name" value="COX15/CtaA_HemeA_synthase"/>
</dbReference>
<protein>
    <submittedName>
        <fullName evidence="14">Antibiotic ABC transporter transmembrane protein</fullName>
    </submittedName>
</protein>
<feature type="transmembrane region" description="Helical" evidence="13">
    <location>
        <begin position="21"/>
        <end position="40"/>
    </location>
</feature>
<evidence type="ECO:0000256" key="10">
    <source>
        <dbReference type="ARBA" id="ARBA00023157"/>
    </source>
</evidence>
<evidence type="ECO:0000256" key="2">
    <source>
        <dbReference type="ARBA" id="ARBA00022475"/>
    </source>
</evidence>
<comment type="pathway">
    <text evidence="11">Porphyrin-containing compound metabolism.</text>
</comment>
<evidence type="ECO:0000256" key="7">
    <source>
        <dbReference type="ARBA" id="ARBA00023004"/>
    </source>
</evidence>
<keyword evidence="6" id="KW-0560">Oxidoreductase</keyword>
<proteinExistence type="predicted"/>
<keyword evidence="10" id="KW-1015">Disulfide bond</keyword>
<keyword evidence="3 13" id="KW-0812">Transmembrane</keyword>
<feature type="transmembrane region" description="Helical" evidence="13">
    <location>
        <begin position="102"/>
        <end position="122"/>
    </location>
</feature>
<organism evidence="14 15">
    <name type="scientific">Mycobacterium bohemicum DSM 44277</name>
    <dbReference type="NCBI Taxonomy" id="1236609"/>
    <lineage>
        <taxon>Bacteria</taxon>
        <taxon>Bacillati</taxon>
        <taxon>Actinomycetota</taxon>
        <taxon>Actinomycetes</taxon>
        <taxon>Mycobacteriales</taxon>
        <taxon>Mycobacteriaceae</taxon>
        <taxon>Mycobacterium</taxon>
    </lineage>
</organism>
<dbReference type="GO" id="GO:0006784">
    <property type="term" value="P:heme A biosynthetic process"/>
    <property type="evidence" value="ECO:0007669"/>
    <property type="project" value="InterPro"/>
</dbReference>
<dbReference type="PANTHER" id="PTHR35457">
    <property type="entry name" value="HEME A SYNTHASE"/>
    <property type="match status" value="1"/>
</dbReference>
<feature type="transmembrane region" description="Helical" evidence="13">
    <location>
        <begin position="128"/>
        <end position="152"/>
    </location>
</feature>
<dbReference type="GO" id="GO:0016491">
    <property type="term" value="F:oxidoreductase activity"/>
    <property type="evidence" value="ECO:0007669"/>
    <property type="project" value="UniProtKB-KW"/>
</dbReference>
<dbReference type="GO" id="GO:0016020">
    <property type="term" value="C:membrane"/>
    <property type="evidence" value="ECO:0007669"/>
    <property type="project" value="UniProtKB-SubCell"/>
</dbReference>
<gene>
    <name evidence="14" type="ORF">BN971_03495</name>
</gene>
<evidence type="ECO:0000256" key="11">
    <source>
        <dbReference type="ARBA" id="ARBA00023444"/>
    </source>
</evidence>
<accession>A0A0U0WAL6</accession>
<dbReference type="EMBL" id="CSTD01000004">
    <property type="protein sequence ID" value="CPR12201.1"/>
    <property type="molecule type" value="Genomic_DNA"/>
</dbReference>
<dbReference type="Pfam" id="PF02628">
    <property type="entry name" value="COX15-CtaA"/>
    <property type="match status" value="1"/>
</dbReference>
<evidence type="ECO:0000256" key="8">
    <source>
        <dbReference type="ARBA" id="ARBA00023133"/>
    </source>
</evidence>
<feature type="transmembrane region" description="Helical" evidence="13">
    <location>
        <begin position="73"/>
        <end position="93"/>
    </location>
</feature>
<evidence type="ECO:0000256" key="13">
    <source>
        <dbReference type="SAM" id="Phobius"/>
    </source>
</evidence>
<evidence type="ECO:0000256" key="3">
    <source>
        <dbReference type="ARBA" id="ARBA00022692"/>
    </source>
</evidence>
<keyword evidence="8" id="KW-0350">Heme biosynthesis</keyword>
<evidence type="ECO:0000313" key="15">
    <source>
        <dbReference type="Proteomes" id="UP000198875"/>
    </source>
</evidence>
<dbReference type="Proteomes" id="UP000198875">
    <property type="component" value="Unassembled WGS sequence"/>
</dbReference>
<evidence type="ECO:0000313" key="14">
    <source>
        <dbReference type="EMBL" id="CPR12201.1"/>
    </source>
</evidence>